<name>A0ABQ9E5M9_TEGGR</name>
<evidence type="ECO:0000313" key="2">
    <source>
        <dbReference type="EMBL" id="KAJ8298765.1"/>
    </source>
</evidence>
<comment type="caution">
    <text evidence="2">The sequence shown here is derived from an EMBL/GenBank/DDBJ whole genome shotgun (WGS) entry which is preliminary data.</text>
</comment>
<dbReference type="InterPro" id="IPR050525">
    <property type="entry name" value="ECM_Assembly_Org"/>
</dbReference>
<dbReference type="PANTHER" id="PTHR24020">
    <property type="entry name" value="COLLAGEN ALPHA"/>
    <property type="match status" value="1"/>
</dbReference>
<organism evidence="2 3">
    <name type="scientific">Tegillarca granosa</name>
    <name type="common">Malaysian cockle</name>
    <name type="synonym">Anadara granosa</name>
    <dbReference type="NCBI Taxonomy" id="220873"/>
    <lineage>
        <taxon>Eukaryota</taxon>
        <taxon>Metazoa</taxon>
        <taxon>Spiralia</taxon>
        <taxon>Lophotrochozoa</taxon>
        <taxon>Mollusca</taxon>
        <taxon>Bivalvia</taxon>
        <taxon>Autobranchia</taxon>
        <taxon>Pteriomorphia</taxon>
        <taxon>Arcoida</taxon>
        <taxon>Arcoidea</taxon>
        <taxon>Arcidae</taxon>
        <taxon>Tegillarca</taxon>
    </lineage>
</organism>
<dbReference type="InterPro" id="IPR002035">
    <property type="entry name" value="VWF_A"/>
</dbReference>
<accession>A0ABQ9E5M9</accession>
<evidence type="ECO:0000259" key="1">
    <source>
        <dbReference type="PROSITE" id="PS50234"/>
    </source>
</evidence>
<dbReference type="Proteomes" id="UP001217089">
    <property type="component" value="Unassembled WGS sequence"/>
</dbReference>
<protein>
    <recommendedName>
        <fullName evidence="1">VWFA domain-containing protein</fullName>
    </recommendedName>
</protein>
<sequence length="356" mass="40305">HWDVFTSPPTTASYWSLPPPITTQATIFKPPPVTVPTTPRPVIKTLKCPRAVDVVVAYAGSDRLGTNGFQKLKQSILDFIDRLNIGYRRIWFGAVMFTHTMTTIGPDWRKAMLKKDIEGLQNFRNGGNTHLAVEATRFMLHNFGRWNVTKIGIILTDDSAKNYKETVRQALLARTEDLNMFAIGVSNSVKMNELHYIASQNNFIMRIPTIQSLSLLPLADVICKYPCAQNRGNKMKIHDYKYSGNCRAYWQCNGHSHPKCCEKGHAYKEGVGCISDPSCKMECPPMKIGRHVGCDKRPVFQNKAAFEQRIPGFGWVKMPCAGGTTYNPTDCECTQHADYLHDKSEFLFFCKIDRLK</sequence>
<dbReference type="Pfam" id="PF00092">
    <property type="entry name" value="VWA"/>
    <property type="match status" value="1"/>
</dbReference>
<dbReference type="EMBL" id="JARBDR010000921">
    <property type="protein sequence ID" value="KAJ8298765.1"/>
    <property type="molecule type" value="Genomic_DNA"/>
</dbReference>
<keyword evidence="3" id="KW-1185">Reference proteome</keyword>
<proteinExistence type="predicted"/>
<dbReference type="PANTHER" id="PTHR24020:SF20">
    <property type="entry name" value="PH DOMAIN-CONTAINING PROTEIN"/>
    <property type="match status" value="1"/>
</dbReference>
<feature type="non-terminal residue" evidence="2">
    <location>
        <position position="1"/>
    </location>
</feature>
<dbReference type="PROSITE" id="PS50234">
    <property type="entry name" value="VWFA"/>
    <property type="match status" value="1"/>
</dbReference>
<feature type="domain" description="VWFA" evidence="1">
    <location>
        <begin position="53"/>
        <end position="225"/>
    </location>
</feature>
<dbReference type="SUPFAM" id="SSF53300">
    <property type="entry name" value="vWA-like"/>
    <property type="match status" value="1"/>
</dbReference>
<dbReference type="CDD" id="cd01450">
    <property type="entry name" value="vWFA_subfamily_ECM"/>
    <property type="match status" value="1"/>
</dbReference>
<evidence type="ECO:0000313" key="3">
    <source>
        <dbReference type="Proteomes" id="UP001217089"/>
    </source>
</evidence>
<dbReference type="SMART" id="SM00327">
    <property type="entry name" value="VWA"/>
    <property type="match status" value="1"/>
</dbReference>
<reference evidence="2 3" key="1">
    <citation type="submission" date="2022-12" db="EMBL/GenBank/DDBJ databases">
        <title>Chromosome-level genome of Tegillarca granosa.</title>
        <authorList>
            <person name="Kim J."/>
        </authorList>
    </citation>
    <scope>NUCLEOTIDE SEQUENCE [LARGE SCALE GENOMIC DNA]</scope>
    <source>
        <strain evidence="2">Teg-2019</strain>
        <tissue evidence="2">Adductor muscle</tissue>
    </source>
</reference>
<gene>
    <name evidence="2" type="ORF">KUTeg_022825</name>
</gene>
<dbReference type="InterPro" id="IPR036465">
    <property type="entry name" value="vWFA_dom_sf"/>
</dbReference>
<dbReference type="Gene3D" id="3.40.50.410">
    <property type="entry name" value="von Willebrand factor, type A domain"/>
    <property type="match status" value="1"/>
</dbReference>